<dbReference type="Pfam" id="PF01850">
    <property type="entry name" value="PIN"/>
    <property type="match status" value="1"/>
</dbReference>
<reference evidence="7 8" key="1">
    <citation type="journal article" date="2015" name="Genome Announc.">
        <title>Expanding the biotechnology potential of lactobacilli through comparative genomics of 213 strains and associated genera.</title>
        <authorList>
            <person name="Sun Z."/>
            <person name="Harris H.M."/>
            <person name="McCann A."/>
            <person name="Guo C."/>
            <person name="Argimon S."/>
            <person name="Zhang W."/>
            <person name="Yang X."/>
            <person name="Jeffery I.B."/>
            <person name="Cooney J.C."/>
            <person name="Kagawa T.F."/>
            <person name="Liu W."/>
            <person name="Song Y."/>
            <person name="Salvetti E."/>
            <person name="Wrobel A."/>
            <person name="Rasinkangas P."/>
            <person name="Parkhill J."/>
            <person name="Rea M.C."/>
            <person name="O'Sullivan O."/>
            <person name="Ritari J."/>
            <person name="Douillard F.P."/>
            <person name="Paul Ross R."/>
            <person name="Yang R."/>
            <person name="Briner A.E."/>
            <person name="Felis G.E."/>
            <person name="de Vos W.M."/>
            <person name="Barrangou R."/>
            <person name="Klaenhammer T.R."/>
            <person name="Caufield P.W."/>
            <person name="Cui Y."/>
            <person name="Zhang H."/>
            <person name="O'Toole P.W."/>
        </authorList>
    </citation>
    <scope>NUCLEOTIDE SEQUENCE [LARGE SCALE GENOMIC DNA]</scope>
    <source>
        <strain evidence="7 8">DSM 20014</strain>
    </source>
</reference>
<evidence type="ECO:0000259" key="6">
    <source>
        <dbReference type="PROSITE" id="PS50926"/>
    </source>
</evidence>
<gene>
    <name evidence="7" type="ORF">IV67_GL001278</name>
</gene>
<keyword evidence="5" id="KW-0472">Membrane</keyword>
<comment type="caution">
    <text evidence="7">The sequence shown here is derived from an EMBL/GenBank/DDBJ whole genome shotgun (WGS) entry which is preliminary data.</text>
</comment>
<dbReference type="InterPro" id="IPR002716">
    <property type="entry name" value="PIN_dom"/>
</dbReference>
<feature type="domain" description="TRAM" evidence="6">
    <location>
        <begin position="290"/>
        <end position="355"/>
    </location>
</feature>
<keyword evidence="2" id="KW-0540">Nuclease</keyword>
<dbReference type="InterPro" id="IPR002792">
    <property type="entry name" value="TRAM_dom"/>
</dbReference>
<dbReference type="PANTHER" id="PTHR11603">
    <property type="entry name" value="AAA FAMILY ATPASE"/>
    <property type="match status" value="1"/>
</dbReference>
<comment type="cofactor">
    <cofactor evidence="1">
        <name>Mg(2+)</name>
        <dbReference type="ChEBI" id="CHEBI:18420"/>
    </cofactor>
</comment>
<feature type="transmembrane region" description="Helical" evidence="5">
    <location>
        <begin position="68"/>
        <end position="91"/>
    </location>
</feature>
<dbReference type="Gene3D" id="3.40.50.1010">
    <property type="entry name" value="5'-nuclease"/>
    <property type="match status" value="1"/>
</dbReference>
<dbReference type="SMART" id="SM00670">
    <property type="entry name" value="PINc"/>
    <property type="match status" value="1"/>
</dbReference>
<keyword evidence="8" id="KW-1185">Reference proteome</keyword>
<proteinExistence type="predicted"/>
<dbReference type="Proteomes" id="UP000051673">
    <property type="component" value="Unassembled WGS sequence"/>
</dbReference>
<sequence>MIGGALAINVLPILWHVMGVQDNLWLNNYVVSFVLGGLLFYLLSLPTWQYVDGSIHDLENYLNQQSTLLLLVGSLGTLIGLAIAVVLTTPLQRMNNGALLSTVIPVFIMVLFGYLGFRLGTTRLDEWRNMIPYLNNKARITKIKGKKKVDEEVSTEANFHHYKILDTNILIDGRILDIVKTGFIEGTLLVPNFVLYELQYLADKGEEIKRVRGRRGLDVLNELRELDMISLEMWEGDYEDIKEVDEKLIRLAKELDAALVTNDFNLNKVTQFQNVQVLNLNALVGALRPSIKVGDELSVLLVKNGTERQQAVGYLDDGTMVVVEDGRDQLQNKVRAEVTSALQTDAGRMIFAKIV</sequence>
<dbReference type="GO" id="GO:0016787">
    <property type="term" value="F:hydrolase activity"/>
    <property type="evidence" value="ECO:0007669"/>
    <property type="project" value="UniProtKB-KW"/>
</dbReference>
<keyword evidence="3" id="KW-0378">Hydrolase</keyword>
<keyword evidence="5" id="KW-1133">Transmembrane helix</keyword>
<protein>
    <submittedName>
        <fullName evidence="7">Integral membrane protein (PIN domain superfamily)</fullName>
    </submittedName>
</protein>
<dbReference type="CDD" id="cd09877">
    <property type="entry name" value="PIN_YacL-like"/>
    <property type="match status" value="1"/>
</dbReference>
<evidence type="ECO:0000256" key="4">
    <source>
        <dbReference type="ARBA" id="ARBA00022842"/>
    </source>
</evidence>
<dbReference type="AlphaFoldDB" id="A0A0R2JKK4"/>
<evidence type="ECO:0000256" key="1">
    <source>
        <dbReference type="ARBA" id="ARBA00001946"/>
    </source>
</evidence>
<dbReference type="InterPro" id="IPR029060">
    <property type="entry name" value="PIN-like_dom_sf"/>
</dbReference>
<feature type="transmembrane region" description="Helical" evidence="5">
    <location>
        <begin position="97"/>
        <end position="117"/>
    </location>
</feature>
<evidence type="ECO:0000256" key="2">
    <source>
        <dbReference type="ARBA" id="ARBA00022722"/>
    </source>
</evidence>
<evidence type="ECO:0000256" key="5">
    <source>
        <dbReference type="SAM" id="Phobius"/>
    </source>
</evidence>
<dbReference type="GO" id="GO:0004518">
    <property type="term" value="F:nuclease activity"/>
    <property type="evidence" value="ECO:0007669"/>
    <property type="project" value="UniProtKB-KW"/>
</dbReference>
<dbReference type="EMBL" id="JQCD01000009">
    <property type="protein sequence ID" value="KRN77752.1"/>
    <property type="molecule type" value="Genomic_DNA"/>
</dbReference>
<evidence type="ECO:0000256" key="3">
    <source>
        <dbReference type="ARBA" id="ARBA00022801"/>
    </source>
</evidence>
<keyword evidence="5" id="KW-0812">Transmembrane</keyword>
<dbReference type="PATRIC" id="fig|1620.3.peg.1293"/>
<name>A0A0R2JKK4_9LACO</name>
<dbReference type="STRING" id="1620.IV67_GL001278"/>
<evidence type="ECO:0000313" key="7">
    <source>
        <dbReference type="EMBL" id="KRN77752.1"/>
    </source>
</evidence>
<dbReference type="InterPro" id="IPR052041">
    <property type="entry name" value="Nucleic_acid_metab_PIN/TRAM"/>
</dbReference>
<accession>A0A0R2JKK4</accession>
<evidence type="ECO:0000313" key="8">
    <source>
        <dbReference type="Proteomes" id="UP000051673"/>
    </source>
</evidence>
<feature type="transmembrane region" description="Helical" evidence="5">
    <location>
        <begin position="29"/>
        <end position="48"/>
    </location>
</feature>
<keyword evidence="4" id="KW-0460">Magnesium</keyword>
<dbReference type="PANTHER" id="PTHR11603:SF147">
    <property type="entry name" value="MEMBRANE PROTEIN"/>
    <property type="match status" value="1"/>
</dbReference>
<dbReference type="PROSITE" id="PS50926">
    <property type="entry name" value="TRAM"/>
    <property type="match status" value="1"/>
</dbReference>
<dbReference type="SUPFAM" id="SSF88723">
    <property type="entry name" value="PIN domain-like"/>
    <property type="match status" value="1"/>
</dbReference>
<organism evidence="7 8">
    <name type="scientific">Weissella minor</name>
    <dbReference type="NCBI Taxonomy" id="1620"/>
    <lineage>
        <taxon>Bacteria</taxon>
        <taxon>Bacillati</taxon>
        <taxon>Bacillota</taxon>
        <taxon>Bacilli</taxon>
        <taxon>Lactobacillales</taxon>
        <taxon>Lactobacillaceae</taxon>
        <taxon>Weissella</taxon>
    </lineage>
</organism>